<reference evidence="3" key="1">
    <citation type="submission" date="2006-04" db="EMBL/GenBank/DDBJ databases">
        <title>Complete sequence of chromosome of Deinococcus geothermalis DSM 11300.</title>
        <authorList>
            <consortium name="US DOE Joint Genome Institute"/>
            <person name="Copeland A."/>
            <person name="Lucas S."/>
            <person name="Lapidus A."/>
            <person name="Barry K."/>
            <person name="Detter J.C."/>
            <person name="Glavina del Rio T."/>
            <person name="Hammon N."/>
            <person name="Israni S."/>
            <person name="Dalin E."/>
            <person name="Tice H."/>
            <person name="Pitluck S."/>
            <person name="Brettin T."/>
            <person name="Bruce D."/>
            <person name="Han C."/>
            <person name="Tapia R."/>
            <person name="Saunders E."/>
            <person name="Gilna P."/>
            <person name="Schmutz J."/>
            <person name="Larimer F."/>
            <person name="Land M."/>
            <person name="Hauser L."/>
            <person name="Kyrpides N."/>
            <person name="Kim E."/>
            <person name="Daly M.J."/>
            <person name="Fredrickson J.K."/>
            <person name="Makarova K.S."/>
            <person name="Gaidamakova E.K."/>
            <person name="Zhai M."/>
            <person name="Richardson P."/>
        </authorList>
    </citation>
    <scope>NUCLEOTIDE SEQUENCE</scope>
    <source>
        <strain evidence="3">DSM 11300</strain>
    </source>
</reference>
<evidence type="ECO:0000313" key="4">
    <source>
        <dbReference type="Proteomes" id="UP000002431"/>
    </source>
</evidence>
<evidence type="ECO:0000256" key="1">
    <source>
        <dbReference type="SAM" id="MobiDB-lite"/>
    </source>
</evidence>
<dbReference type="KEGG" id="dge:Dgeo_1392"/>
<proteinExistence type="predicted"/>
<evidence type="ECO:0000313" key="3">
    <source>
        <dbReference type="EMBL" id="ABF45687.1"/>
    </source>
</evidence>
<evidence type="ECO:0000256" key="2">
    <source>
        <dbReference type="SAM" id="Phobius"/>
    </source>
</evidence>
<dbReference type="EMBL" id="CP000359">
    <property type="protein sequence ID" value="ABF45687.1"/>
    <property type="molecule type" value="Genomic_DNA"/>
</dbReference>
<protein>
    <submittedName>
        <fullName evidence="3">Uncharacterized protein</fullName>
    </submittedName>
</protein>
<dbReference type="RefSeq" id="WP_011530523.1">
    <property type="nucleotide sequence ID" value="NC_008025.1"/>
</dbReference>
<feature type="transmembrane region" description="Helical" evidence="2">
    <location>
        <begin position="253"/>
        <end position="278"/>
    </location>
</feature>
<dbReference type="STRING" id="319795.Dgeo_1392"/>
<organism evidence="3 4">
    <name type="scientific">Deinococcus geothermalis (strain DSM 11300 / CIP 105573 / AG-3a)</name>
    <dbReference type="NCBI Taxonomy" id="319795"/>
    <lineage>
        <taxon>Bacteria</taxon>
        <taxon>Thermotogati</taxon>
        <taxon>Deinococcota</taxon>
        <taxon>Deinococci</taxon>
        <taxon>Deinococcales</taxon>
        <taxon>Deinococcaceae</taxon>
        <taxon>Deinococcus</taxon>
    </lineage>
</organism>
<keyword evidence="2" id="KW-1133">Transmembrane helix</keyword>
<dbReference type="HOGENOM" id="CLU_932924_0_0_0"/>
<dbReference type="Proteomes" id="UP000002431">
    <property type="component" value="Chromosome"/>
</dbReference>
<feature type="transmembrane region" description="Helical" evidence="2">
    <location>
        <begin position="228"/>
        <end position="247"/>
    </location>
</feature>
<gene>
    <name evidence="3" type="ordered locus">Dgeo_1392</name>
</gene>
<accession>Q1IYJ7</accession>
<keyword evidence="2" id="KW-0812">Transmembrane</keyword>
<feature type="region of interest" description="Disordered" evidence="1">
    <location>
        <begin position="102"/>
        <end position="187"/>
    </location>
</feature>
<keyword evidence="2" id="KW-0472">Membrane</keyword>
<name>Q1IYJ7_DEIGD</name>
<sequence>MNDRVLSALRGLGIEAAPSAVLEQGDAFFALLDEMLVYQDQNGTRRVTLRDLTRIHSDHNGLLRVETPAGTALTASLLGFDPGQVQHFFAQVRDATARAKNLPAAPLPAPGGHKTFGGRSKSVAPPPPAPAPSSTVVIGAAPETPQRKETPGERLAVPSAPSAPAAEPAPKVPQSAAEAGSAPVPAPAAVPAEAAPATRVASAEAESILAGLAARANAVSGLVSRLQLLAVVLGLAAVGLAFFQYRAGAGLNGLWTLIAGGVGCIALLAFADVTRLLVSLARAVAESRMVDAAGSRSDDRGA</sequence>
<keyword evidence="4" id="KW-1185">Reference proteome</keyword>
<dbReference type="AlphaFoldDB" id="Q1IYJ7"/>
<feature type="compositionally biased region" description="Low complexity" evidence="1">
    <location>
        <begin position="156"/>
        <end position="187"/>
    </location>
</feature>